<dbReference type="RefSeq" id="WP_070229589.1">
    <property type="nucleotide sequence ID" value="NZ_BJYO01000006.1"/>
</dbReference>
<proteinExistence type="predicted"/>
<organism evidence="1 2">
    <name type="scientific">Weissella soli</name>
    <dbReference type="NCBI Taxonomy" id="155866"/>
    <lineage>
        <taxon>Bacteria</taxon>
        <taxon>Bacillati</taxon>
        <taxon>Bacillota</taxon>
        <taxon>Bacilli</taxon>
        <taxon>Lactobacillales</taxon>
        <taxon>Lactobacillaceae</taxon>
        <taxon>Weissella</taxon>
    </lineage>
</organism>
<dbReference type="KEGG" id="wso:WSWS_00286"/>
<dbReference type="OrthoDB" id="2248181at2"/>
<dbReference type="Proteomes" id="UP000254912">
    <property type="component" value="Unassembled WGS sequence"/>
</dbReference>
<comment type="caution">
    <text evidence="1">The sequence shown here is derived from an EMBL/GenBank/DDBJ whole genome shotgun (WGS) entry which is preliminary data.</text>
</comment>
<dbReference type="AlphaFoldDB" id="A0A288QVU9"/>
<dbReference type="GeneID" id="94545496"/>
<protein>
    <submittedName>
        <fullName evidence="1">Uncharacterized protein</fullName>
    </submittedName>
</protein>
<sequence length="178" mass="20336">MTTVYLQQTSQQQGFGVSRITDQNGKLLYHIIGDFGRPGDQLQLIAPGAESHCKIVQTAAGFLPRFVLKLDAQELGSFGLSTQFRDLLVINHLNWLVIGNPQRRHYSVKNLTRTLARVVPTNNFRLQITYTDEKFGPAIILIIAFIDRWQTIQSQQRYPAWQPLFSQKLAVQNIKYHA</sequence>
<keyword evidence="2" id="KW-1185">Reference proteome</keyword>
<evidence type="ECO:0000313" key="2">
    <source>
        <dbReference type="Proteomes" id="UP000254912"/>
    </source>
</evidence>
<gene>
    <name evidence="1" type="ORF">DFP99_1441</name>
</gene>
<name>A0A288QVU9_9LACO</name>
<evidence type="ECO:0000313" key="1">
    <source>
        <dbReference type="EMBL" id="RDL01535.1"/>
    </source>
</evidence>
<dbReference type="EMBL" id="QRAS01000004">
    <property type="protein sequence ID" value="RDL01535.1"/>
    <property type="molecule type" value="Genomic_DNA"/>
</dbReference>
<accession>A0A288QVU9</accession>
<reference evidence="1 2" key="1">
    <citation type="submission" date="2018-07" db="EMBL/GenBank/DDBJ databases">
        <title>Genomic Encyclopedia of Type Strains, Phase III (KMG-III): the genomes of soil and plant-associated and newly described type strains.</title>
        <authorList>
            <person name="Whitman W."/>
        </authorList>
    </citation>
    <scope>NUCLEOTIDE SEQUENCE [LARGE SCALE GENOMIC DNA]</scope>
    <source>
        <strain evidence="1 2">CECT 7031</strain>
    </source>
</reference>